<dbReference type="AlphaFoldDB" id="A0A7I8JQ73"/>
<sequence>MYLCIWQWKDEDYLEEHWGCYGRHRQLGGGGVTQKSSRVYDHSLPHSRLTTGDVEGEWRTRAPIDPSKPLEPCSRLLPDCASDPLAGPAGRRRSMKWVIKSSSIAVT</sequence>
<proteinExistence type="predicted"/>
<name>A0A7I8JQ73_SPIIN</name>
<protein>
    <submittedName>
        <fullName evidence="1">Uncharacterized protein</fullName>
    </submittedName>
</protein>
<evidence type="ECO:0000313" key="1">
    <source>
        <dbReference type="EMBL" id="CAA2633162.1"/>
    </source>
</evidence>
<reference evidence="1 2" key="1">
    <citation type="submission" date="2019-12" db="EMBL/GenBank/DDBJ databases">
        <authorList>
            <person name="Scholz U."/>
            <person name="Mascher M."/>
            <person name="Fiebig A."/>
        </authorList>
    </citation>
    <scope>NUCLEOTIDE SEQUENCE</scope>
</reference>
<organism evidence="1">
    <name type="scientific">Spirodela intermedia</name>
    <name type="common">Intermediate duckweed</name>
    <dbReference type="NCBI Taxonomy" id="51605"/>
    <lineage>
        <taxon>Eukaryota</taxon>
        <taxon>Viridiplantae</taxon>
        <taxon>Streptophyta</taxon>
        <taxon>Embryophyta</taxon>
        <taxon>Tracheophyta</taxon>
        <taxon>Spermatophyta</taxon>
        <taxon>Magnoliopsida</taxon>
        <taxon>Liliopsida</taxon>
        <taxon>Araceae</taxon>
        <taxon>Lemnoideae</taxon>
        <taxon>Spirodela</taxon>
    </lineage>
</organism>
<gene>
    <name evidence="1" type="ORF">SI7747_16018697</name>
</gene>
<dbReference type="EMBL" id="LR743603">
    <property type="protein sequence ID" value="CAA2633162.1"/>
    <property type="molecule type" value="Genomic_DNA"/>
</dbReference>
<accession>A0A7I8JQ73</accession>
<keyword evidence="2" id="KW-1185">Reference proteome</keyword>
<evidence type="ECO:0000313" key="2">
    <source>
        <dbReference type="Proteomes" id="UP001189122"/>
    </source>
</evidence>
<dbReference type="EMBL" id="CACRZD030000016">
    <property type="protein sequence ID" value="CAA6672286.1"/>
    <property type="molecule type" value="Genomic_DNA"/>
</dbReference>
<dbReference type="Proteomes" id="UP001189122">
    <property type="component" value="Unassembled WGS sequence"/>
</dbReference>